<dbReference type="InterPro" id="IPR027443">
    <property type="entry name" value="IPNS-like_sf"/>
</dbReference>
<reference evidence="1 2" key="2">
    <citation type="submission" date="2018-06" db="EMBL/GenBank/DDBJ databases">
        <title>Serratia marcescens genome sequencing and assembly.</title>
        <authorList>
            <person name="Martins R.C.R."/>
            <person name="Perdigao-Neto L.V."/>
            <person name="Costa S.F."/>
            <person name="Levin A.S.S."/>
        </authorList>
    </citation>
    <scope>NUCLEOTIDE SEQUENCE [LARGE SCALE GENOMIC DNA]</scope>
    <source>
        <strain evidence="1 2">1283</strain>
    </source>
</reference>
<comment type="caution">
    <text evidence="1">The sequence shown here is derived from an EMBL/GenBank/DDBJ whole genome shotgun (WGS) entry which is preliminary data.</text>
</comment>
<dbReference type="Proteomes" id="UP000247823">
    <property type="component" value="Unassembled WGS sequence"/>
</dbReference>
<reference evidence="2" key="1">
    <citation type="submission" date="2018-06" db="EMBL/GenBank/DDBJ databases">
        <title>Serratia marcescens genome sequencing and assembly.</title>
        <authorList>
            <person name="Martins R.C."/>
            <person name="Perdigao-Neto L.V."/>
            <person name="Costa S.F."/>
            <person name="Levin A.S.S."/>
        </authorList>
    </citation>
    <scope>NUCLEOTIDE SEQUENCE [LARGE SCALE GENOMIC DNA]</scope>
    <source>
        <strain evidence="2">1283</strain>
    </source>
</reference>
<evidence type="ECO:0000313" key="1">
    <source>
        <dbReference type="EMBL" id="PYA56589.1"/>
    </source>
</evidence>
<dbReference type="PANTHER" id="PTHR30613">
    <property type="entry name" value="UNCHARACTERIZED PROTEIN YBIU-RELATED"/>
    <property type="match status" value="1"/>
</dbReference>
<dbReference type="Gene3D" id="2.60.120.330">
    <property type="entry name" value="B-lactam Antibiotic, Isopenicillin N Synthase, Chain"/>
    <property type="match status" value="1"/>
</dbReference>
<dbReference type="InterPro" id="IPR010856">
    <property type="entry name" value="Gig2-like"/>
</dbReference>
<evidence type="ECO:0000313" key="2">
    <source>
        <dbReference type="Proteomes" id="UP000247823"/>
    </source>
</evidence>
<accession>A0ABX5N6P7</accession>
<gene>
    <name evidence="1" type="ORF">DMW51_24480</name>
</gene>
<organism evidence="1 2">
    <name type="scientific">Serratia marcescens</name>
    <dbReference type="NCBI Taxonomy" id="615"/>
    <lineage>
        <taxon>Bacteria</taxon>
        <taxon>Pseudomonadati</taxon>
        <taxon>Pseudomonadota</taxon>
        <taxon>Gammaproteobacteria</taxon>
        <taxon>Enterobacterales</taxon>
        <taxon>Yersiniaceae</taxon>
        <taxon>Serratia</taxon>
    </lineage>
</organism>
<proteinExistence type="predicted"/>
<dbReference type="Pfam" id="PF07350">
    <property type="entry name" value="Gig2-like"/>
    <property type="match status" value="1"/>
</dbReference>
<name>A0ABX5N6P7_SERMA</name>
<dbReference type="PANTHER" id="PTHR30613:SF1">
    <property type="entry name" value="DUF1479 DOMAIN PROTEIN (AFU_ORTHOLOGUE AFUA_5G09280)"/>
    <property type="match status" value="1"/>
</dbReference>
<keyword evidence="2" id="KW-1185">Reference proteome</keyword>
<feature type="non-terminal residue" evidence="1">
    <location>
        <position position="184"/>
    </location>
</feature>
<sequence>MASLVIDDIPQTIVNVKRQLRQALPNYRDVFLALEENIRSQVEQIRRELAAGHNPVPQIDAEDILQQRVSEQQIALIKQRGACAIRGVFPRAKAEGWNREIGDYLERNNFVERLKNAAEDNYFGKLAASKPQIYGIYWSKPQVEARQDARMHAVQVFLNSLWATESNGKQHFDPTRVATYADRT</sequence>
<dbReference type="RefSeq" id="WP_146223491.1">
    <property type="nucleotide sequence ID" value="NZ_QJQB01000549.1"/>
</dbReference>
<dbReference type="SUPFAM" id="SSF51197">
    <property type="entry name" value="Clavaminate synthase-like"/>
    <property type="match status" value="1"/>
</dbReference>
<dbReference type="EMBL" id="QJQB01000549">
    <property type="protein sequence ID" value="PYA56589.1"/>
    <property type="molecule type" value="Genomic_DNA"/>
</dbReference>
<protein>
    <submittedName>
        <fullName evidence="1">DUF1479 domain-containing protein</fullName>
    </submittedName>
</protein>